<dbReference type="Pfam" id="PF11208">
    <property type="entry name" value="DUF2992"/>
    <property type="match status" value="1"/>
</dbReference>
<dbReference type="InterPro" id="IPR016787">
    <property type="entry name" value="UCP021328"/>
</dbReference>
<sequence>MSILRESKLGGVNLTTTSQLTVFFDQAFYRGVFERTINGHYQAAKVTFGTQPPTYNQIQSMIAGRWSTLTWASGDQTTALASSAQSAQQRKRQARQAIRGRGSSQQAEQVLKLAHKQNLVLKKRRRKETKQAHALKVRLKKQEKRLAKHRGH</sequence>
<proteinExistence type="predicted"/>
<evidence type="ECO:0000256" key="1">
    <source>
        <dbReference type="SAM" id="MobiDB-lite"/>
    </source>
</evidence>
<dbReference type="AlphaFoldDB" id="A0A5P8M0L0"/>
<name>A0A5P8M0L0_9LACO</name>
<feature type="region of interest" description="Disordered" evidence="1">
    <location>
        <begin position="80"/>
        <end position="152"/>
    </location>
</feature>
<evidence type="ECO:0000313" key="3">
    <source>
        <dbReference type="Proteomes" id="UP000326779"/>
    </source>
</evidence>
<gene>
    <name evidence="2" type="ORF">D1010_00225</name>
</gene>
<dbReference type="Proteomes" id="UP000326779">
    <property type="component" value="Chromosome"/>
</dbReference>
<reference evidence="2 3" key="1">
    <citation type="submission" date="2019-10" db="EMBL/GenBank/DDBJ databases">
        <title>The completed genome of Lactobacillus harbinensis M1.</title>
        <authorList>
            <person name="Zheng Y."/>
        </authorList>
    </citation>
    <scope>NUCLEOTIDE SEQUENCE [LARGE SCALE GENOMIC DNA]</scope>
    <source>
        <strain evidence="2 3">M1</strain>
    </source>
</reference>
<dbReference type="EMBL" id="CP045143">
    <property type="protein sequence ID" value="QFR21989.1"/>
    <property type="molecule type" value="Genomic_DNA"/>
</dbReference>
<accession>A0A5P8M0L0</accession>
<feature type="compositionally biased region" description="Basic residues" evidence="1">
    <location>
        <begin position="121"/>
        <end position="152"/>
    </location>
</feature>
<organism evidence="2 3">
    <name type="scientific">Schleiferilactobacillus harbinensis</name>
    <dbReference type="NCBI Taxonomy" id="304207"/>
    <lineage>
        <taxon>Bacteria</taxon>
        <taxon>Bacillati</taxon>
        <taxon>Bacillota</taxon>
        <taxon>Bacilli</taxon>
        <taxon>Lactobacillales</taxon>
        <taxon>Lactobacillaceae</taxon>
        <taxon>Schleiferilactobacillus</taxon>
    </lineage>
</organism>
<dbReference type="KEGG" id="lhb:D1010_00225"/>
<evidence type="ECO:0000313" key="2">
    <source>
        <dbReference type="EMBL" id="QFR21989.1"/>
    </source>
</evidence>
<protein>
    <submittedName>
        <fullName evidence="2">DUF2992 family protein</fullName>
    </submittedName>
</protein>